<dbReference type="GO" id="GO:0043335">
    <property type="term" value="P:protein unfolding"/>
    <property type="evidence" value="ECO:0007669"/>
    <property type="project" value="TreeGrafter"/>
</dbReference>
<dbReference type="SUPFAM" id="SSF102735">
    <property type="entry name" value="Trigger factor ribosome-binding domain"/>
    <property type="match status" value="1"/>
</dbReference>
<dbReference type="InterPro" id="IPR037041">
    <property type="entry name" value="Trigger_fac_C_sf"/>
</dbReference>
<dbReference type="HAMAP" id="MF_00303">
    <property type="entry name" value="Trigger_factor_Tig"/>
    <property type="match status" value="1"/>
</dbReference>
<dbReference type="InterPro" id="IPR008880">
    <property type="entry name" value="Trigger_fac_C"/>
</dbReference>
<evidence type="ECO:0000259" key="8">
    <source>
        <dbReference type="Pfam" id="PF05698"/>
    </source>
</evidence>
<dbReference type="InterPro" id="IPR046357">
    <property type="entry name" value="PPIase_dom_sf"/>
</dbReference>
<dbReference type="GO" id="GO:0015031">
    <property type="term" value="P:protein transport"/>
    <property type="evidence" value="ECO:0007669"/>
    <property type="project" value="InterPro"/>
</dbReference>
<dbReference type="InterPro" id="IPR008881">
    <property type="entry name" value="Trigger_fac_ribosome-bd_bac"/>
</dbReference>
<evidence type="ECO:0000256" key="5">
    <source>
        <dbReference type="ARBA" id="ARBA00023186"/>
    </source>
</evidence>
<dbReference type="GO" id="GO:0051083">
    <property type="term" value="P:'de novo' cotranslational protein folding"/>
    <property type="evidence" value="ECO:0007669"/>
    <property type="project" value="TreeGrafter"/>
</dbReference>
<dbReference type="PIRSF" id="PIRSF003095">
    <property type="entry name" value="Trigger_factor"/>
    <property type="match status" value="1"/>
</dbReference>
<comment type="catalytic activity">
    <reaction evidence="1">
        <text>[protein]-peptidylproline (omega=180) = [protein]-peptidylproline (omega=0)</text>
        <dbReference type="Rhea" id="RHEA:16237"/>
        <dbReference type="Rhea" id="RHEA-COMP:10747"/>
        <dbReference type="Rhea" id="RHEA-COMP:10748"/>
        <dbReference type="ChEBI" id="CHEBI:83833"/>
        <dbReference type="ChEBI" id="CHEBI:83834"/>
        <dbReference type="EC" id="5.2.1.8"/>
    </reaction>
</comment>
<accession>A0A381RCP7</accession>
<keyword evidence="6" id="KW-0413">Isomerase</keyword>
<dbReference type="EMBL" id="UINC01001823">
    <property type="protein sequence ID" value="SUZ89566.1"/>
    <property type="molecule type" value="Genomic_DNA"/>
</dbReference>
<evidence type="ECO:0000256" key="4">
    <source>
        <dbReference type="ARBA" id="ARBA00023110"/>
    </source>
</evidence>
<keyword evidence="5" id="KW-0143">Chaperone</keyword>
<evidence type="ECO:0000259" key="7">
    <source>
        <dbReference type="Pfam" id="PF05697"/>
    </source>
</evidence>
<sequence length="429" mass="50005">VKVDVKIINDYTREVSIDVPWSELESDFDSTIKKFSRKIKMPGFRPGKIPRDRLMQQFQSNIEAEFMEDNIQKFYLLSLQQEEIIPVNQAEISDVHFHMNEHFSFMAKFEVEPEVTLPNMKWKSLKVQRSNYIHDEHDIEDAITQLKKAHATIATVEDGAKEGDYLICTLQKLDVSGVPIIGKKYEKQYLRVGKGSFTENQKDKLIGLKPDDTTRIMLPVNKEEGDAEYELTVTNIEREILPEVNDDFLKLVNPELTSVEELTADVEKKIKANFAERSQTAFERDLSDALIELANPSFAPSMMNNYLNNLVEDVKKQNNGEPIDDAKIREHYKPTAERNLKWFSLRNKLIETEKINASREEVEGEIEIMVEKSPQSEKEIRKFYKKPSNRQRIEDDLIEKKILEYLEQFAKVKEVEVHTKDLRGQDHEH</sequence>
<reference evidence="9" key="1">
    <citation type="submission" date="2018-05" db="EMBL/GenBank/DDBJ databases">
        <authorList>
            <person name="Lanie J.A."/>
            <person name="Ng W.-L."/>
            <person name="Kazmierczak K.M."/>
            <person name="Andrzejewski T.M."/>
            <person name="Davidsen T.M."/>
            <person name="Wayne K.J."/>
            <person name="Tettelin H."/>
            <person name="Glass J.I."/>
            <person name="Rusch D."/>
            <person name="Podicherti R."/>
            <person name="Tsui H.-C.T."/>
            <person name="Winkler M.E."/>
        </authorList>
    </citation>
    <scope>NUCLEOTIDE SEQUENCE</scope>
</reference>
<name>A0A381RCP7_9ZZZZ</name>
<evidence type="ECO:0000256" key="2">
    <source>
        <dbReference type="ARBA" id="ARBA00005464"/>
    </source>
</evidence>
<dbReference type="InterPro" id="IPR036611">
    <property type="entry name" value="Trigger_fac_ribosome-bd_sf"/>
</dbReference>
<dbReference type="GO" id="GO:0043022">
    <property type="term" value="F:ribosome binding"/>
    <property type="evidence" value="ECO:0007669"/>
    <property type="project" value="TreeGrafter"/>
</dbReference>
<feature type="domain" description="Trigger factor C-terminal" evidence="8">
    <location>
        <begin position="258"/>
        <end position="406"/>
    </location>
</feature>
<dbReference type="NCBIfam" id="TIGR00115">
    <property type="entry name" value="tig"/>
    <property type="match status" value="1"/>
</dbReference>
<evidence type="ECO:0000256" key="6">
    <source>
        <dbReference type="ARBA" id="ARBA00023235"/>
    </source>
</evidence>
<dbReference type="InterPro" id="IPR005215">
    <property type="entry name" value="Trig_fac"/>
</dbReference>
<dbReference type="Gene3D" id="1.10.3120.10">
    <property type="entry name" value="Trigger factor, C-terminal domain"/>
    <property type="match status" value="1"/>
</dbReference>
<feature type="domain" description="Trigger factor ribosome-binding bacterial" evidence="7">
    <location>
        <begin position="2"/>
        <end position="146"/>
    </location>
</feature>
<feature type="non-terminal residue" evidence="9">
    <location>
        <position position="1"/>
    </location>
</feature>
<dbReference type="Gene3D" id="3.30.70.1050">
    <property type="entry name" value="Trigger factor ribosome-binding domain"/>
    <property type="match status" value="1"/>
</dbReference>
<dbReference type="GO" id="GO:0003755">
    <property type="term" value="F:peptidyl-prolyl cis-trans isomerase activity"/>
    <property type="evidence" value="ECO:0007669"/>
    <property type="project" value="UniProtKB-KW"/>
</dbReference>
<dbReference type="SUPFAM" id="SSF54534">
    <property type="entry name" value="FKBP-like"/>
    <property type="match status" value="1"/>
</dbReference>
<keyword evidence="4" id="KW-0697">Rotamase</keyword>
<dbReference type="SUPFAM" id="SSF109998">
    <property type="entry name" value="Triger factor/SurA peptide-binding domain-like"/>
    <property type="match status" value="1"/>
</dbReference>
<evidence type="ECO:0000256" key="1">
    <source>
        <dbReference type="ARBA" id="ARBA00000971"/>
    </source>
</evidence>
<proteinExistence type="inferred from homology"/>
<comment type="similarity">
    <text evidence="2">Belongs to the FKBP-type PPIase family. Tig subfamily.</text>
</comment>
<dbReference type="EC" id="5.2.1.8" evidence="3"/>
<gene>
    <name evidence="9" type="ORF">METZ01_LOCUS42420</name>
</gene>
<dbReference type="PANTHER" id="PTHR30560:SF3">
    <property type="entry name" value="TRIGGER FACTOR-LIKE PROTEIN TIG, CHLOROPLASTIC"/>
    <property type="match status" value="1"/>
</dbReference>
<dbReference type="Pfam" id="PF05698">
    <property type="entry name" value="Trigger_C"/>
    <property type="match status" value="1"/>
</dbReference>
<dbReference type="PANTHER" id="PTHR30560">
    <property type="entry name" value="TRIGGER FACTOR CHAPERONE AND PEPTIDYL-PROLYL CIS/TRANS ISOMERASE"/>
    <property type="match status" value="1"/>
</dbReference>
<dbReference type="InterPro" id="IPR027304">
    <property type="entry name" value="Trigger_fact/SurA_dom_sf"/>
</dbReference>
<dbReference type="Pfam" id="PF05697">
    <property type="entry name" value="Trigger_N"/>
    <property type="match status" value="1"/>
</dbReference>
<evidence type="ECO:0000256" key="3">
    <source>
        <dbReference type="ARBA" id="ARBA00013194"/>
    </source>
</evidence>
<evidence type="ECO:0000313" key="9">
    <source>
        <dbReference type="EMBL" id="SUZ89566.1"/>
    </source>
</evidence>
<protein>
    <recommendedName>
        <fullName evidence="3">peptidylprolyl isomerase</fullName>
        <ecNumber evidence="3">5.2.1.8</ecNumber>
    </recommendedName>
</protein>
<dbReference type="Gene3D" id="3.10.50.40">
    <property type="match status" value="1"/>
</dbReference>
<organism evidence="9">
    <name type="scientific">marine metagenome</name>
    <dbReference type="NCBI Taxonomy" id="408172"/>
    <lineage>
        <taxon>unclassified sequences</taxon>
        <taxon>metagenomes</taxon>
        <taxon>ecological metagenomes</taxon>
    </lineage>
</organism>
<dbReference type="AlphaFoldDB" id="A0A381RCP7"/>
<dbReference type="GO" id="GO:0044183">
    <property type="term" value="F:protein folding chaperone"/>
    <property type="evidence" value="ECO:0007669"/>
    <property type="project" value="TreeGrafter"/>
</dbReference>